<dbReference type="SUPFAM" id="SSF55874">
    <property type="entry name" value="ATPase domain of HSP90 chaperone/DNA topoisomerase II/histidine kinase"/>
    <property type="match status" value="1"/>
</dbReference>
<dbReference type="NCBIfam" id="NF008293">
    <property type="entry name" value="PRK11073.1"/>
    <property type="match status" value="1"/>
</dbReference>
<dbReference type="GO" id="GO:0005737">
    <property type="term" value="C:cytoplasm"/>
    <property type="evidence" value="ECO:0007669"/>
    <property type="project" value="UniProtKB-SubCell"/>
</dbReference>
<dbReference type="InterPro" id="IPR002078">
    <property type="entry name" value="Sigma_54_int"/>
</dbReference>
<dbReference type="PROSITE" id="PS50045">
    <property type="entry name" value="SIGMA54_INTERACT_4"/>
    <property type="match status" value="1"/>
</dbReference>
<dbReference type="InterPro" id="IPR027417">
    <property type="entry name" value="P-loop_NTPase"/>
</dbReference>
<dbReference type="PRINTS" id="PR00344">
    <property type="entry name" value="BCTRLSENSOR"/>
</dbReference>
<feature type="domain" description="Sigma-54 factor interaction" evidence="18">
    <location>
        <begin position="501"/>
        <end position="730"/>
    </location>
</feature>
<dbReference type="FunFam" id="1.10.10.60:FF:000088">
    <property type="entry name" value="DNA-binding transcriptional regulator NtrC"/>
    <property type="match status" value="1"/>
</dbReference>
<feature type="domain" description="Response regulatory" evidence="20">
    <location>
        <begin position="365"/>
        <end position="479"/>
    </location>
</feature>
<evidence type="ECO:0000256" key="6">
    <source>
        <dbReference type="ARBA" id="ARBA00022553"/>
    </source>
</evidence>
<reference evidence="22" key="1">
    <citation type="submission" date="2020-11" db="EMBL/GenBank/DDBJ databases">
        <authorList>
            <person name="Tran Van P."/>
        </authorList>
    </citation>
    <scope>NUCLEOTIDE SEQUENCE</scope>
</reference>
<dbReference type="InterPro" id="IPR010114">
    <property type="entry name" value="Transcript_reg_NtrC"/>
</dbReference>
<evidence type="ECO:0000256" key="13">
    <source>
        <dbReference type="ARBA" id="ARBA00023163"/>
    </source>
</evidence>
<feature type="domain" description="PAS" evidence="21">
    <location>
        <begin position="9"/>
        <end position="76"/>
    </location>
</feature>
<evidence type="ECO:0000256" key="7">
    <source>
        <dbReference type="ARBA" id="ARBA00022741"/>
    </source>
</evidence>
<dbReference type="Gene3D" id="3.30.450.20">
    <property type="entry name" value="PAS domain"/>
    <property type="match status" value="1"/>
</dbReference>
<dbReference type="GO" id="GO:0006355">
    <property type="term" value="P:regulation of DNA-templated transcription"/>
    <property type="evidence" value="ECO:0007669"/>
    <property type="project" value="InterPro"/>
</dbReference>
<dbReference type="Pfam" id="PF02518">
    <property type="entry name" value="HATPase_c"/>
    <property type="match status" value="1"/>
</dbReference>
<dbReference type="InterPro" id="IPR036097">
    <property type="entry name" value="HisK_dim/P_sf"/>
</dbReference>
<keyword evidence="23" id="KW-1185">Reference proteome</keyword>
<evidence type="ECO:0000259" key="19">
    <source>
        <dbReference type="PROSITE" id="PS50109"/>
    </source>
</evidence>
<dbReference type="PROSITE" id="PS00675">
    <property type="entry name" value="SIGMA54_INTERACT_1"/>
    <property type="match status" value="1"/>
</dbReference>
<dbReference type="CDD" id="cd00130">
    <property type="entry name" value="PAS"/>
    <property type="match status" value="1"/>
</dbReference>
<dbReference type="Gene3D" id="1.10.287.130">
    <property type="match status" value="1"/>
</dbReference>
<evidence type="ECO:0000256" key="4">
    <source>
        <dbReference type="ARBA" id="ARBA00022490"/>
    </source>
</evidence>
<dbReference type="InterPro" id="IPR000014">
    <property type="entry name" value="PAS"/>
</dbReference>
<keyword evidence="5" id="KW-0678">Repressor</keyword>
<evidence type="ECO:0000256" key="9">
    <source>
        <dbReference type="ARBA" id="ARBA00023012"/>
    </source>
</evidence>
<evidence type="ECO:0000256" key="8">
    <source>
        <dbReference type="ARBA" id="ARBA00022840"/>
    </source>
</evidence>
<keyword evidence="6 17" id="KW-0597">Phosphoprotein</keyword>
<dbReference type="Gene3D" id="1.10.10.60">
    <property type="entry name" value="Homeodomain-like"/>
    <property type="match status" value="1"/>
</dbReference>
<dbReference type="Gene3D" id="3.30.565.10">
    <property type="entry name" value="Histidine kinase-like ATPase, C-terminal domain"/>
    <property type="match status" value="1"/>
</dbReference>
<dbReference type="CDD" id="cd00009">
    <property type="entry name" value="AAA"/>
    <property type="match status" value="1"/>
</dbReference>
<dbReference type="InterPro" id="IPR005467">
    <property type="entry name" value="His_kinase_dom"/>
</dbReference>
<dbReference type="Proteomes" id="UP000728032">
    <property type="component" value="Unassembled WGS sequence"/>
</dbReference>
<dbReference type="InterPro" id="IPR011006">
    <property type="entry name" value="CheY-like_superfamily"/>
</dbReference>
<evidence type="ECO:0000256" key="1">
    <source>
        <dbReference type="ARBA" id="ARBA00004123"/>
    </source>
</evidence>
<dbReference type="Pfam" id="PF00158">
    <property type="entry name" value="Sigma54_activat"/>
    <property type="match status" value="1"/>
</dbReference>
<keyword evidence="11" id="KW-0238">DNA-binding</keyword>
<name>A0A7R9L795_9ACAR</name>
<dbReference type="Pfam" id="PF00072">
    <property type="entry name" value="Response_reg"/>
    <property type="match status" value="1"/>
</dbReference>
<dbReference type="PROSITE" id="PS00676">
    <property type="entry name" value="SIGMA54_INTERACT_2"/>
    <property type="match status" value="1"/>
</dbReference>
<dbReference type="InterPro" id="IPR058031">
    <property type="entry name" value="AAA_lid_NorR"/>
</dbReference>
<dbReference type="InterPro" id="IPR003593">
    <property type="entry name" value="AAA+_ATPase"/>
</dbReference>
<keyword evidence="13" id="KW-0804">Transcription</keyword>
<keyword evidence="4" id="KW-0963">Cytoplasm</keyword>
<evidence type="ECO:0000259" key="20">
    <source>
        <dbReference type="PROSITE" id="PS50110"/>
    </source>
</evidence>
<dbReference type="GO" id="GO:0043565">
    <property type="term" value="F:sequence-specific DNA binding"/>
    <property type="evidence" value="ECO:0007669"/>
    <property type="project" value="InterPro"/>
</dbReference>
<organism evidence="22">
    <name type="scientific">Oppiella nova</name>
    <dbReference type="NCBI Taxonomy" id="334625"/>
    <lineage>
        <taxon>Eukaryota</taxon>
        <taxon>Metazoa</taxon>
        <taxon>Ecdysozoa</taxon>
        <taxon>Arthropoda</taxon>
        <taxon>Chelicerata</taxon>
        <taxon>Arachnida</taxon>
        <taxon>Acari</taxon>
        <taxon>Acariformes</taxon>
        <taxon>Sarcoptiformes</taxon>
        <taxon>Oribatida</taxon>
        <taxon>Brachypylina</taxon>
        <taxon>Oppioidea</taxon>
        <taxon>Oppiidae</taxon>
        <taxon>Oppiella</taxon>
    </lineage>
</organism>
<dbReference type="PROSITE" id="PS00688">
    <property type="entry name" value="SIGMA54_INTERACT_3"/>
    <property type="match status" value="1"/>
</dbReference>
<dbReference type="PRINTS" id="PR01590">
    <property type="entry name" value="HTHFIS"/>
</dbReference>
<dbReference type="InterPro" id="IPR036890">
    <property type="entry name" value="HATPase_C_sf"/>
</dbReference>
<evidence type="ECO:0000256" key="5">
    <source>
        <dbReference type="ARBA" id="ARBA00022491"/>
    </source>
</evidence>
<evidence type="ECO:0000313" key="23">
    <source>
        <dbReference type="Proteomes" id="UP000728032"/>
    </source>
</evidence>
<dbReference type="InterPro" id="IPR025943">
    <property type="entry name" value="Sigma_54_int_dom_ATP-bd_2"/>
</dbReference>
<protein>
    <recommendedName>
        <fullName evidence="3">DNA-binding transcriptional regulator NtrC</fullName>
    </recommendedName>
    <alternativeName>
        <fullName evidence="15">Nitrogen regulation protein NR(I)</fullName>
    </alternativeName>
    <alternativeName>
        <fullName evidence="16">Nitrogen regulator I</fullName>
    </alternativeName>
</protein>
<dbReference type="SUPFAM" id="SSF46689">
    <property type="entry name" value="Homeodomain-like"/>
    <property type="match status" value="1"/>
</dbReference>
<dbReference type="SUPFAM" id="SSF55785">
    <property type="entry name" value="PYP-like sensor domain (PAS domain)"/>
    <property type="match status" value="1"/>
</dbReference>
<dbReference type="PANTHER" id="PTHR32071">
    <property type="entry name" value="TRANSCRIPTIONAL REGULATORY PROTEIN"/>
    <property type="match status" value="1"/>
</dbReference>
<dbReference type="InterPro" id="IPR001789">
    <property type="entry name" value="Sig_transdc_resp-reg_receiver"/>
</dbReference>
<dbReference type="InterPro" id="IPR025944">
    <property type="entry name" value="Sigma_54_int_dom_CS"/>
</dbReference>
<keyword evidence="10" id="KW-0805">Transcription regulation</keyword>
<dbReference type="InterPro" id="IPR009057">
    <property type="entry name" value="Homeodomain-like_sf"/>
</dbReference>
<evidence type="ECO:0000256" key="10">
    <source>
        <dbReference type="ARBA" id="ARBA00023015"/>
    </source>
</evidence>
<dbReference type="InterPro" id="IPR004358">
    <property type="entry name" value="Sig_transdc_His_kin-like_C"/>
</dbReference>
<dbReference type="Pfam" id="PF02954">
    <property type="entry name" value="HTH_8"/>
    <property type="match status" value="1"/>
</dbReference>
<dbReference type="SMART" id="SM00382">
    <property type="entry name" value="AAA"/>
    <property type="match status" value="1"/>
</dbReference>
<gene>
    <name evidence="22" type="ORF">ONB1V03_LOCUS97</name>
</gene>
<dbReference type="Gene3D" id="3.40.50.300">
    <property type="entry name" value="P-loop containing nucleotide triphosphate hydrolases"/>
    <property type="match status" value="1"/>
</dbReference>
<evidence type="ECO:0000256" key="2">
    <source>
        <dbReference type="ARBA" id="ARBA00004496"/>
    </source>
</evidence>
<dbReference type="PROSITE" id="PS50109">
    <property type="entry name" value="HIS_KIN"/>
    <property type="match status" value="1"/>
</dbReference>
<keyword evidence="9" id="KW-0902">Two-component regulatory system</keyword>
<dbReference type="SUPFAM" id="SSF52540">
    <property type="entry name" value="P-loop containing nucleoside triphosphate hydrolases"/>
    <property type="match status" value="1"/>
</dbReference>
<feature type="domain" description="Histidine kinase" evidence="19">
    <location>
        <begin position="144"/>
        <end position="349"/>
    </location>
</feature>
<evidence type="ECO:0000259" key="18">
    <source>
        <dbReference type="PROSITE" id="PS50045"/>
    </source>
</evidence>
<dbReference type="PROSITE" id="PS50110">
    <property type="entry name" value="RESPONSE_REGULATORY"/>
    <property type="match status" value="1"/>
</dbReference>
<keyword evidence="8" id="KW-0067">ATP-binding</keyword>
<dbReference type="GO" id="GO:0000155">
    <property type="term" value="F:phosphorelay sensor kinase activity"/>
    <property type="evidence" value="ECO:0007669"/>
    <property type="project" value="InterPro"/>
</dbReference>
<dbReference type="GO" id="GO:0005524">
    <property type="term" value="F:ATP binding"/>
    <property type="evidence" value="ECO:0007669"/>
    <property type="project" value="UniProtKB-KW"/>
</dbReference>
<dbReference type="EMBL" id="OC914827">
    <property type="protein sequence ID" value="CAD7636300.1"/>
    <property type="molecule type" value="Genomic_DNA"/>
</dbReference>
<dbReference type="SMART" id="SM00387">
    <property type="entry name" value="HATPase_c"/>
    <property type="match status" value="1"/>
</dbReference>
<evidence type="ECO:0000256" key="17">
    <source>
        <dbReference type="PROSITE-ProRule" id="PRU00169"/>
    </source>
</evidence>
<dbReference type="Gene3D" id="1.10.8.60">
    <property type="match status" value="1"/>
</dbReference>
<evidence type="ECO:0000256" key="11">
    <source>
        <dbReference type="ARBA" id="ARBA00023125"/>
    </source>
</evidence>
<dbReference type="EMBL" id="CAJPVJ010000002">
    <property type="protein sequence ID" value="CAG2156427.1"/>
    <property type="molecule type" value="Genomic_DNA"/>
</dbReference>
<feature type="modified residue" description="4-aspartylphosphate" evidence="17">
    <location>
        <position position="414"/>
    </location>
</feature>
<evidence type="ECO:0000256" key="14">
    <source>
        <dbReference type="ARBA" id="ARBA00023231"/>
    </source>
</evidence>
<sequence>MDQYPTIDYRLLVDNLTTAILLVDCNLNIFYLNSSCEALFDISLLRAAGQPVINILHAPNDSFNTLEALNNSIKTGQAYTRREAIINVNFKDMHVDYSVSQLNTGRSYHPLLLIELNPIDRMLKISKEENLIQQHQVARQLIRGVAHEIKNPLGGIRGATQLLARSLNDPQYAEFTDIIISEVDRLRNLADTMLGSRQLPSYELVNVHEPLERVRSLIVNQTKKKIKITRDYDLSLPDVKADRDQLIQVMLNISVNAVQAMTENREFFIDHQPELMLRTRIQRLVTINGVLNKSAIRIDIEDNGPGVPEEILESVFYPLVTGRAKGTGLGLSIAQNIMHQHNGMIECQSYLAYIYLGSLTMSHNKIWVIDDDRAMRWVLEKTFKEEGFDVTSFEEAQSALDQLQSNAPDVILTDIRMPGIDGLTFLGKVKGSYPDLPVIIMTAHSDLESAVSSYQTGAFEYLPKPFDIDEALALVNRAILHINKLQQQESAKVTPIQSTEIIGESPAMQEVFRAIGRLSQSHITVLINGESGTGKELVAHALHRHSPRSSKPFIALNMAAIPKDLIETELFGHEKGAFTGANTQRQGRFEQANGGTLFLDEIGDMPFETQTRLLRVLADGEFYRVGGHIPVRVDVRIVAATHQDLEKLVNDGRFREDLYHRLNVIRIHIPKLAHRSEDIPMLAQHFLARAGKELGVSPKILRPETQEYIQKLPWPGNVRQLENTCRWLTVMITGREVYPEDLPSELKQIPINKSDDQGQAQAGIDRVALHHWDELLAQWAIQKLKNGEMKILDIATPMFERTLIIAALQQTRGRKRHAAELLGWGRNTLTRKLKELGMDSAEDDEEEDKTVLAE</sequence>
<dbReference type="CDD" id="cd00082">
    <property type="entry name" value="HisKA"/>
    <property type="match status" value="1"/>
</dbReference>
<evidence type="ECO:0000256" key="16">
    <source>
        <dbReference type="ARBA" id="ARBA00031910"/>
    </source>
</evidence>
<dbReference type="SMART" id="SM00091">
    <property type="entry name" value="PAS"/>
    <property type="match status" value="1"/>
</dbReference>
<dbReference type="Pfam" id="PF00512">
    <property type="entry name" value="HisKA"/>
    <property type="match status" value="1"/>
</dbReference>
<dbReference type="PANTHER" id="PTHR32071:SF95">
    <property type="entry name" value="DNA-BINDING TRANSCRIPTIONAL REGULATOR NTRC"/>
    <property type="match status" value="1"/>
</dbReference>
<dbReference type="Gene3D" id="3.40.50.2300">
    <property type="match status" value="1"/>
</dbReference>
<dbReference type="SMART" id="SM00448">
    <property type="entry name" value="REC"/>
    <property type="match status" value="1"/>
</dbReference>
<dbReference type="SMART" id="SM00388">
    <property type="entry name" value="HisKA"/>
    <property type="match status" value="1"/>
</dbReference>
<dbReference type="CDD" id="cd19919">
    <property type="entry name" value="REC_NtrC"/>
    <property type="match status" value="1"/>
</dbReference>
<dbReference type="InterPro" id="IPR013767">
    <property type="entry name" value="PAS_fold"/>
</dbReference>
<accession>A0A7R9L795</accession>
<dbReference type="InterPro" id="IPR025662">
    <property type="entry name" value="Sigma_54_int_dom_ATP-bd_1"/>
</dbReference>
<comment type="subcellular location">
    <subcellularLocation>
        <location evidence="2">Cytoplasm</location>
    </subcellularLocation>
    <subcellularLocation>
        <location evidence="1">Nucleus</location>
    </subcellularLocation>
</comment>
<dbReference type="AlphaFoldDB" id="A0A7R9L795"/>
<dbReference type="OrthoDB" id="10267765at2759"/>
<dbReference type="NCBIfam" id="NF008176">
    <property type="entry name" value="PRK10923.1"/>
    <property type="match status" value="1"/>
</dbReference>
<dbReference type="FunFam" id="3.40.50.300:FF:000006">
    <property type="entry name" value="DNA-binding transcriptional regulator NtrC"/>
    <property type="match status" value="1"/>
</dbReference>
<evidence type="ECO:0000256" key="12">
    <source>
        <dbReference type="ARBA" id="ARBA00023159"/>
    </source>
</evidence>
<dbReference type="Pfam" id="PF25601">
    <property type="entry name" value="AAA_lid_14"/>
    <property type="match status" value="1"/>
</dbReference>
<dbReference type="InterPro" id="IPR003594">
    <property type="entry name" value="HATPase_dom"/>
</dbReference>
<evidence type="ECO:0000256" key="15">
    <source>
        <dbReference type="ARBA" id="ARBA00029881"/>
    </source>
</evidence>
<keyword evidence="7" id="KW-0547">Nucleotide-binding</keyword>
<dbReference type="Pfam" id="PF00989">
    <property type="entry name" value="PAS"/>
    <property type="match status" value="1"/>
</dbReference>
<evidence type="ECO:0000256" key="3">
    <source>
        <dbReference type="ARBA" id="ARBA00019059"/>
    </source>
</evidence>
<dbReference type="GO" id="GO:0000156">
    <property type="term" value="F:phosphorelay response regulator activity"/>
    <property type="evidence" value="ECO:0007669"/>
    <property type="project" value="InterPro"/>
</dbReference>
<dbReference type="SUPFAM" id="SSF52172">
    <property type="entry name" value="CheY-like"/>
    <property type="match status" value="1"/>
</dbReference>
<dbReference type="PROSITE" id="PS50112">
    <property type="entry name" value="PAS"/>
    <property type="match status" value="1"/>
</dbReference>
<dbReference type="FunFam" id="3.40.50.2300:FF:000018">
    <property type="entry name" value="DNA-binding transcriptional regulator NtrC"/>
    <property type="match status" value="1"/>
</dbReference>
<dbReference type="InterPro" id="IPR002197">
    <property type="entry name" value="HTH_Fis"/>
</dbReference>
<dbReference type="SUPFAM" id="SSF47384">
    <property type="entry name" value="Homodimeric domain of signal transducing histidine kinase"/>
    <property type="match status" value="1"/>
</dbReference>
<dbReference type="NCBIfam" id="TIGR01818">
    <property type="entry name" value="ntrC"/>
    <property type="match status" value="1"/>
</dbReference>
<dbReference type="GO" id="GO:0006808">
    <property type="term" value="P:regulation of nitrogen utilization"/>
    <property type="evidence" value="ECO:0007669"/>
    <property type="project" value="InterPro"/>
</dbReference>
<evidence type="ECO:0000313" key="22">
    <source>
        <dbReference type="EMBL" id="CAD7636300.1"/>
    </source>
</evidence>
<keyword evidence="14" id="KW-0535">Nitrogen fixation</keyword>
<proteinExistence type="predicted"/>
<dbReference type="InterPro" id="IPR003661">
    <property type="entry name" value="HisK_dim/P_dom"/>
</dbReference>
<dbReference type="FunFam" id="1.10.8.60:FF:000014">
    <property type="entry name" value="DNA-binding transcriptional regulator NtrC"/>
    <property type="match status" value="1"/>
</dbReference>
<evidence type="ECO:0000259" key="21">
    <source>
        <dbReference type="PROSITE" id="PS50112"/>
    </source>
</evidence>
<dbReference type="InterPro" id="IPR035965">
    <property type="entry name" value="PAS-like_dom_sf"/>
</dbReference>
<dbReference type="GO" id="GO:0005634">
    <property type="term" value="C:nucleus"/>
    <property type="evidence" value="ECO:0007669"/>
    <property type="project" value="UniProtKB-SubCell"/>
</dbReference>
<keyword evidence="12" id="KW-0010">Activator</keyword>